<dbReference type="InterPro" id="IPR029277">
    <property type="entry name" value="SVWC_dom"/>
</dbReference>
<gene>
    <name evidence="5" type="ORF">ILUMI_10805</name>
</gene>
<evidence type="ECO:0000313" key="5">
    <source>
        <dbReference type="EMBL" id="KAF2895372.1"/>
    </source>
</evidence>
<keyword evidence="2" id="KW-0964">Secreted</keyword>
<reference evidence="5" key="1">
    <citation type="submission" date="2019-08" db="EMBL/GenBank/DDBJ databases">
        <title>The genome of the North American firefly Photinus pyralis.</title>
        <authorList>
            <consortium name="Photinus pyralis genome working group"/>
            <person name="Fallon T.R."/>
            <person name="Sander Lower S.E."/>
            <person name="Weng J.-K."/>
        </authorList>
    </citation>
    <scope>NUCLEOTIDE SEQUENCE</scope>
    <source>
        <strain evidence="5">TRF0915ILg1</strain>
        <tissue evidence="5">Whole body</tissue>
    </source>
</reference>
<feature type="domain" description="Single" evidence="4">
    <location>
        <begin position="33"/>
        <end position="102"/>
    </location>
</feature>
<evidence type="ECO:0000259" key="4">
    <source>
        <dbReference type="Pfam" id="PF15430"/>
    </source>
</evidence>
<keyword evidence="6" id="KW-1185">Reference proteome</keyword>
<protein>
    <recommendedName>
        <fullName evidence="4">Single domain-containing protein</fullName>
    </recommendedName>
</protein>
<dbReference type="GO" id="GO:0005576">
    <property type="term" value="C:extracellular region"/>
    <property type="evidence" value="ECO:0007669"/>
    <property type="project" value="UniProtKB-SubCell"/>
</dbReference>
<name>A0A8K0D386_IGNLU</name>
<dbReference type="OrthoDB" id="6697593at2759"/>
<accession>A0A8K0D386</accession>
<evidence type="ECO:0000256" key="1">
    <source>
        <dbReference type="ARBA" id="ARBA00004613"/>
    </source>
</evidence>
<dbReference type="EMBL" id="VTPC01005998">
    <property type="protein sequence ID" value="KAF2895372.1"/>
    <property type="molecule type" value="Genomic_DNA"/>
</dbReference>
<comment type="caution">
    <text evidence="5">The sequence shown here is derived from an EMBL/GenBank/DDBJ whole genome shotgun (WGS) entry which is preliminary data.</text>
</comment>
<comment type="subcellular location">
    <subcellularLocation>
        <location evidence="1">Secreted</location>
    </subcellularLocation>
</comment>
<sequence>MYKVFIFAVAVIATVTCLPAVNDDELVEKPRYCRIGNVYIQEGEQAAGPIGDCSRYKCEGVKAGAIAVSKLTCPEFIPAPGCDKSDYDYTKQFPDCCPNHVCPPDHYFNTLRNKDSVEQQKQKEVEVIEADKKSKESADIQRYIDINSKFSKNGGIKSSKKYNNLITTKAVSAAIMWAQTLGKLDKYVSLTNNENPSPCENNVND</sequence>
<organism evidence="5 6">
    <name type="scientific">Ignelater luminosus</name>
    <name type="common">Cucubano</name>
    <name type="synonym">Pyrophorus luminosus</name>
    <dbReference type="NCBI Taxonomy" id="2038154"/>
    <lineage>
        <taxon>Eukaryota</taxon>
        <taxon>Metazoa</taxon>
        <taxon>Ecdysozoa</taxon>
        <taxon>Arthropoda</taxon>
        <taxon>Hexapoda</taxon>
        <taxon>Insecta</taxon>
        <taxon>Pterygota</taxon>
        <taxon>Neoptera</taxon>
        <taxon>Endopterygota</taxon>
        <taxon>Coleoptera</taxon>
        <taxon>Polyphaga</taxon>
        <taxon>Elateriformia</taxon>
        <taxon>Elateroidea</taxon>
        <taxon>Elateridae</taxon>
        <taxon>Agrypninae</taxon>
        <taxon>Pyrophorini</taxon>
        <taxon>Ignelater</taxon>
    </lineage>
</organism>
<dbReference type="AlphaFoldDB" id="A0A8K0D386"/>
<dbReference type="Pfam" id="PF15430">
    <property type="entry name" value="SVWC"/>
    <property type="match status" value="1"/>
</dbReference>
<dbReference type="Proteomes" id="UP000801492">
    <property type="component" value="Unassembled WGS sequence"/>
</dbReference>
<evidence type="ECO:0000256" key="2">
    <source>
        <dbReference type="ARBA" id="ARBA00022525"/>
    </source>
</evidence>
<keyword evidence="3" id="KW-0732">Signal</keyword>
<feature type="chain" id="PRO_5035466918" description="Single domain-containing protein" evidence="3">
    <location>
        <begin position="18"/>
        <end position="205"/>
    </location>
</feature>
<proteinExistence type="predicted"/>
<feature type="signal peptide" evidence="3">
    <location>
        <begin position="1"/>
        <end position="17"/>
    </location>
</feature>
<evidence type="ECO:0000313" key="6">
    <source>
        <dbReference type="Proteomes" id="UP000801492"/>
    </source>
</evidence>
<evidence type="ECO:0000256" key="3">
    <source>
        <dbReference type="SAM" id="SignalP"/>
    </source>
</evidence>